<organism evidence="1">
    <name type="scientific">Arundo donax</name>
    <name type="common">Giant reed</name>
    <name type="synonym">Donax arundinaceus</name>
    <dbReference type="NCBI Taxonomy" id="35708"/>
    <lineage>
        <taxon>Eukaryota</taxon>
        <taxon>Viridiplantae</taxon>
        <taxon>Streptophyta</taxon>
        <taxon>Embryophyta</taxon>
        <taxon>Tracheophyta</taxon>
        <taxon>Spermatophyta</taxon>
        <taxon>Magnoliopsida</taxon>
        <taxon>Liliopsida</taxon>
        <taxon>Poales</taxon>
        <taxon>Poaceae</taxon>
        <taxon>PACMAD clade</taxon>
        <taxon>Arundinoideae</taxon>
        <taxon>Arundineae</taxon>
        <taxon>Arundo</taxon>
    </lineage>
</organism>
<reference evidence="1" key="2">
    <citation type="journal article" date="2015" name="Data Brief">
        <title>Shoot transcriptome of the giant reed, Arundo donax.</title>
        <authorList>
            <person name="Barrero R.A."/>
            <person name="Guerrero F.D."/>
            <person name="Moolhuijzen P."/>
            <person name="Goolsby J.A."/>
            <person name="Tidwell J."/>
            <person name="Bellgard S.E."/>
            <person name="Bellgard M.I."/>
        </authorList>
    </citation>
    <scope>NUCLEOTIDE SEQUENCE</scope>
    <source>
        <tissue evidence="1">Shoot tissue taken approximately 20 cm above the soil surface</tissue>
    </source>
</reference>
<dbReference type="AlphaFoldDB" id="A0A0A8ZYB6"/>
<name>A0A0A8ZYB6_ARUDO</name>
<protein>
    <submittedName>
        <fullName evidence="1">Uncharacterized protein</fullName>
    </submittedName>
</protein>
<evidence type="ECO:0000313" key="1">
    <source>
        <dbReference type="EMBL" id="JAD42708.1"/>
    </source>
</evidence>
<proteinExistence type="predicted"/>
<dbReference type="EMBL" id="GBRH01255187">
    <property type="protein sequence ID" value="JAD42708.1"/>
    <property type="molecule type" value="Transcribed_RNA"/>
</dbReference>
<reference evidence="1" key="1">
    <citation type="submission" date="2014-09" db="EMBL/GenBank/DDBJ databases">
        <authorList>
            <person name="Magalhaes I.L.F."/>
            <person name="Oliveira U."/>
            <person name="Santos F.R."/>
            <person name="Vidigal T.H.D.A."/>
            <person name="Brescovit A.D."/>
            <person name="Santos A.J."/>
        </authorList>
    </citation>
    <scope>NUCLEOTIDE SEQUENCE</scope>
    <source>
        <tissue evidence="1">Shoot tissue taken approximately 20 cm above the soil surface</tissue>
    </source>
</reference>
<sequence>MVLSGLSSNKTHLETPICLIIWFQLAGK</sequence>
<accession>A0A0A8ZYB6</accession>